<gene>
    <name evidence="9" type="ORF">H9831_00540</name>
</gene>
<evidence type="ECO:0000313" key="9">
    <source>
        <dbReference type="EMBL" id="HIY59163.1"/>
    </source>
</evidence>
<evidence type="ECO:0000256" key="4">
    <source>
        <dbReference type="ARBA" id="ARBA00022801"/>
    </source>
</evidence>
<evidence type="ECO:0000256" key="1">
    <source>
        <dbReference type="ARBA" id="ARBA00007074"/>
    </source>
</evidence>
<keyword evidence="2" id="KW-0645">Protease</keyword>
<comment type="similarity">
    <text evidence="1">Belongs to the peptidase C40 family.</text>
</comment>
<reference evidence="9" key="1">
    <citation type="journal article" date="2021" name="PeerJ">
        <title>Extensive microbial diversity within the chicken gut microbiome revealed by metagenomics and culture.</title>
        <authorList>
            <person name="Gilroy R."/>
            <person name="Ravi A."/>
            <person name="Getino M."/>
            <person name="Pursley I."/>
            <person name="Horton D.L."/>
            <person name="Alikhan N.F."/>
            <person name="Baker D."/>
            <person name="Gharbi K."/>
            <person name="Hall N."/>
            <person name="Watson M."/>
            <person name="Adriaenssens E.M."/>
            <person name="Foster-Nyarko E."/>
            <person name="Jarju S."/>
            <person name="Secka A."/>
            <person name="Antonio M."/>
            <person name="Oren A."/>
            <person name="Chaudhuri R.R."/>
            <person name="La Ragione R."/>
            <person name="Hildebrand F."/>
            <person name="Pallen M.J."/>
        </authorList>
    </citation>
    <scope>NUCLEOTIDE SEQUENCE</scope>
    <source>
        <strain evidence="9">ChiSxjej3B15-24422</strain>
    </source>
</reference>
<feature type="region of interest" description="Disordered" evidence="6">
    <location>
        <begin position="247"/>
        <end position="314"/>
    </location>
</feature>
<proteinExistence type="inferred from homology"/>
<dbReference type="Pfam" id="PF24568">
    <property type="entry name" value="CC_PcsB"/>
    <property type="match status" value="1"/>
</dbReference>
<dbReference type="InterPro" id="IPR000064">
    <property type="entry name" value="NLP_P60_dom"/>
</dbReference>
<evidence type="ECO:0000256" key="5">
    <source>
        <dbReference type="ARBA" id="ARBA00022807"/>
    </source>
</evidence>
<protein>
    <submittedName>
        <fullName evidence="9">C40 family peptidase</fullName>
    </submittedName>
</protein>
<dbReference type="GO" id="GO:0006508">
    <property type="term" value="P:proteolysis"/>
    <property type="evidence" value="ECO:0007669"/>
    <property type="project" value="UniProtKB-KW"/>
</dbReference>
<feature type="compositionally biased region" description="Low complexity" evidence="6">
    <location>
        <begin position="297"/>
        <end position="309"/>
    </location>
</feature>
<dbReference type="InterPro" id="IPR057309">
    <property type="entry name" value="PcsB_CC"/>
</dbReference>
<keyword evidence="4" id="KW-0378">Hydrolase</keyword>
<feature type="domain" description="NlpC/P60" evidence="8">
    <location>
        <begin position="312"/>
        <end position="426"/>
    </location>
</feature>
<dbReference type="Gene3D" id="3.90.1720.10">
    <property type="entry name" value="endopeptidase domain like (from Nostoc punctiforme)"/>
    <property type="match status" value="1"/>
</dbReference>
<dbReference type="Gene3D" id="6.10.250.3150">
    <property type="match status" value="1"/>
</dbReference>
<dbReference type="EMBL" id="DXDD01000005">
    <property type="protein sequence ID" value="HIY59163.1"/>
    <property type="molecule type" value="Genomic_DNA"/>
</dbReference>
<reference evidence="9" key="2">
    <citation type="submission" date="2021-04" db="EMBL/GenBank/DDBJ databases">
        <authorList>
            <person name="Gilroy R."/>
        </authorList>
    </citation>
    <scope>NUCLEOTIDE SEQUENCE</scope>
    <source>
        <strain evidence="9">ChiSxjej3B15-24422</strain>
    </source>
</reference>
<feature type="chain" id="PRO_5039261644" evidence="7">
    <location>
        <begin position="25"/>
        <end position="426"/>
    </location>
</feature>
<feature type="signal peptide" evidence="7">
    <location>
        <begin position="1"/>
        <end position="24"/>
    </location>
</feature>
<accession>A0A9D1YMR9</accession>
<keyword evidence="3 7" id="KW-0732">Signal</keyword>
<organism evidence="9 10">
    <name type="scientific">Candidatus Eisenbergiella pullistercoris</name>
    <dbReference type="NCBI Taxonomy" id="2838555"/>
    <lineage>
        <taxon>Bacteria</taxon>
        <taxon>Bacillati</taxon>
        <taxon>Bacillota</taxon>
        <taxon>Clostridia</taxon>
        <taxon>Lachnospirales</taxon>
        <taxon>Lachnospiraceae</taxon>
        <taxon>Eisenbergiella</taxon>
    </lineage>
</organism>
<evidence type="ECO:0000256" key="6">
    <source>
        <dbReference type="SAM" id="MobiDB-lite"/>
    </source>
</evidence>
<feature type="compositionally biased region" description="Basic and acidic residues" evidence="6">
    <location>
        <begin position="29"/>
        <end position="40"/>
    </location>
</feature>
<dbReference type="PANTHER" id="PTHR47053">
    <property type="entry name" value="MUREIN DD-ENDOPEPTIDASE MEPH-RELATED"/>
    <property type="match status" value="1"/>
</dbReference>
<keyword evidence="5" id="KW-0788">Thiol protease</keyword>
<dbReference type="Pfam" id="PF00877">
    <property type="entry name" value="NLPC_P60"/>
    <property type="match status" value="1"/>
</dbReference>
<feature type="region of interest" description="Disordered" evidence="6">
    <location>
        <begin position="26"/>
        <end position="49"/>
    </location>
</feature>
<dbReference type="InterPro" id="IPR051202">
    <property type="entry name" value="Peptidase_C40"/>
</dbReference>
<dbReference type="InterPro" id="IPR038765">
    <property type="entry name" value="Papain-like_cys_pep_sf"/>
</dbReference>
<feature type="compositionally biased region" description="Basic and acidic residues" evidence="6">
    <location>
        <begin position="247"/>
        <end position="296"/>
    </location>
</feature>
<sequence length="426" mass="47739">MRKKLFSLFLLVMVAVTSVQPVYATSSSELKKQREEKESQKNSTQSELDAINDQISDLSGEKEDVDAQIDELTGQIAEIMVSVDLMEEEIADTQEQIVQAQSDYDAAKVKEEEQYTAMKKRIQYLYEKGENSYLQILLEAKSWGDLLNKAEYVQEIYTYDRKMLDDYAATVKEVAQLKEDLEIHKSDLEASQYELEQEQTSLQETLDEQKAVSADYERDLARAQEQAAVYKEKIKKQNEEIRQIAAAEEAKRAEEEEERRRAEEESRRAEESRQAEEEKKKKAESSEKESEKESESKSSSSSAPAPSSSNGSATGSEIANYACQFVGNPYVPGGTSLTNGADCSGFTQSVYKAFGYSIPRTSSQQRSAGREVSYSEAQPGDLICYAGHVAIYLGNGRIVHASSVKTGIKYGTATYKTILSVRRIVN</sequence>
<dbReference type="AlphaFoldDB" id="A0A9D1YMR9"/>
<evidence type="ECO:0000256" key="3">
    <source>
        <dbReference type="ARBA" id="ARBA00022729"/>
    </source>
</evidence>
<name>A0A9D1YMR9_9FIRM</name>
<evidence type="ECO:0000313" key="10">
    <source>
        <dbReference type="Proteomes" id="UP000824007"/>
    </source>
</evidence>
<evidence type="ECO:0000259" key="8">
    <source>
        <dbReference type="PROSITE" id="PS51935"/>
    </source>
</evidence>
<comment type="caution">
    <text evidence="9">The sequence shown here is derived from an EMBL/GenBank/DDBJ whole genome shotgun (WGS) entry which is preliminary data.</text>
</comment>
<dbReference type="GO" id="GO:0008234">
    <property type="term" value="F:cysteine-type peptidase activity"/>
    <property type="evidence" value="ECO:0007669"/>
    <property type="project" value="UniProtKB-KW"/>
</dbReference>
<dbReference type="PROSITE" id="PS51935">
    <property type="entry name" value="NLPC_P60"/>
    <property type="match status" value="1"/>
</dbReference>
<evidence type="ECO:0000256" key="7">
    <source>
        <dbReference type="SAM" id="SignalP"/>
    </source>
</evidence>
<dbReference type="SUPFAM" id="SSF54001">
    <property type="entry name" value="Cysteine proteinases"/>
    <property type="match status" value="1"/>
</dbReference>
<dbReference type="PANTHER" id="PTHR47053:SF1">
    <property type="entry name" value="MUREIN DD-ENDOPEPTIDASE MEPH-RELATED"/>
    <property type="match status" value="1"/>
</dbReference>
<dbReference type="Proteomes" id="UP000824007">
    <property type="component" value="Unassembled WGS sequence"/>
</dbReference>
<evidence type="ECO:0000256" key="2">
    <source>
        <dbReference type="ARBA" id="ARBA00022670"/>
    </source>
</evidence>